<evidence type="ECO:0000313" key="1">
    <source>
        <dbReference type="EMBL" id="CAK0889461.1"/>
    </source>
</evidence>
<protein>
    <submittedName>
        <fullName evidence="1">Uncharacterized protein</fullName>
    </submittedName>
</protein>
<accession>A0ABN9WTJ0</accession>
<gene>
    <name evidence="1" type="ORF">PCOR1329_LOCUS69978</name>
</gene>
<sequence>MRDISHSSLQFPLYEGIKLAVARQTGKRSVDCLPAWQVSTSTEYEWKVASRANSDTTAATPTLIVGRVRTRVNLCSAVAKSTTDAGIDRRTLATTEIRTIYRQRGLLSRPAPAVHARSVAILECPRMIGSEMLFLKAVRIRIQRFDAIIPSALQNAFALSSFVAVLSATRWCRVFSSLF</sequence>
<organism evidence="1 2">
    <name type="scientific">Prorocentrum cordatum</name>
    <dbReference type="NCBI Taxonomy" id="2364126"/>
    <lineage>
        <taxon>Eukaryota</taxon>
        <taxon>Sar</taxon>
        <taxon>Alveolata</taxon>
        <taxon>Dinophyceae</taxon>
        <taxon>Prorocentrales</taxon>
        <taxon>Prorocentraceae</taxon>
        <taxon>Prorocentrum</taxon>
    </lineage>
</organism>
<name>A0ABN9WTJ0_9DINO</name>
<evidence type="ECO:0000313" key="2">
    <source>
        <dbReference type="Proteomes" id="UP001189429"/>
    </source>
</evidence>
<reference evidence="1" key="1">
    <citation type="submission" date="2023-10" db="EMBL/GenBank/DDBJ databases">
        <authorList>
            <person name="Chen Y."/>
            <person name="Shah S."/>
            <person name="Dougan E. K."/>
            <person name="Thang M."/>
            <person name="Chan C."/>
        </authorList>
    </citation>
    <scope>NUCLEOTIDE SEQUENCE [LARGE SCALE GENOMIC DNA]</scope>
</reference>
<proteinExistence type="predicted"/>
<dbReference type="Proteomes" id="UP001189429">
    <property type="component" value="Unassembled WGS sequence"/>
</dbReference>
<dbReference type="EMBL" id="CAUYUJ010019215">
    <property type="protein sequence ID" value="CAK0889461.1"/>
    <property type="molecule type" value="Genomic_DNA"/>
</dbReference>
<comment type="caution">
    <text evidence="1">The sequence shown here is derived from an EMBL/GenBank/DDBJ whole genome shotgun (WGS) entry which is preliminary data.</text>
</comment>
<keyword evidence="2" id="KW-1185">Reference proteome</keyword>